<dbReference type="eggNOG" id="COG4244">
    <property type="taxonomic scope" value="Bacteria"/>
</dbReference>
<feature type="transmembrane region" description="Helical" evidence="1">
    <location>
        <begin position="6"/>
        <end position="27"/>
    </location>
</feature>
<dbReference type="Pfam" id="PF09990">
    <property type="entry name" value="DUF2231"/>
    <property type="match status" value="1"/>
</dbReference>
<dbReference type="HOGENOM" id="CLU_107155_5_1_0"/>
<reference evidence="3" key="1">
    <citation type="submission" date="2008-12" db="EMBL/GenBank/DDBJ databases">
        <title>Complete sequence of Chloroflexus aggregans DSM 9485.</title>
        <authorList>
            <consortium name="US DOE Joint Genome Institute"/>
            <person name="Lucas S."/>
            <person name="Copeland A."/>
            <person name="Lapidus A."/>
            <person name="Glavina del Rio T."/>
            <person name="Dalin E."/>
            <person name="Tice H."/>
            <person name="Pitluck S."/>
            <person name="Foster B."/>
            <person name="Larimer F."/>
            <person name="Land M."/>
            <person name="Hauser L."/>
            <person name="Kyrpides N."/>
            <person name="Mikhailova N."/>
            <person name="Bryant D."/>
            <person name="Richardson P."/>
        </authorList>
    </citation>
    <scope>NUCLEOTIDE SEQUENCE</scope>
    <source>
        <strain evidence="3">DSM 9485</strain>
    </source>
</reference>
<dbReference type="AlphaFoldDB" id="B8G4C6"/>
<name>B8G4C6_CHLAD</name>
<feature type="transmembrane region" description="Helical" evidence="1">
    <location>
        <begin position="113"/>
        <end position="133"/>
    </location>
</feature>
<keyword evidence="1" id="KW-1133">Transmembrane helix</keyword>
<keyword evidence="1" id="KW-0472">Membrane</keyword>
<keyword evidence="1" id="KW-0812">Transmembrane</keyword>
<keyword evidence="4" id="KW-1185">Reference proteome</keyword>
<feature type="domain" description="DUF2231" evidence="2">
    <location>
        <begin position="3"/>
        <end position="142"/>
    </location>
</feature>
<dbReference type="EMBL" id="CP001337">
    <property type="protein sequence ID" value="ACL23532.1"/>
    <property type="molecule type" value="Genomic_DNA"/>
</dbReference>
<dbReference type="OrthoDB" id="159834at2"/>
<protein>
    <recommendedName>
        <fullName evidence="2">DUF2231 domain-containing protein</fullName>
    </recommendedName>
</protein>
<feature type="transmembrane region" description="Helical" evidence="1">
    <location>
        <begin position="39"/>
        <end position="61"/>
    </location>
</feature>
<dbReference type="KEGG" id="cag:Cagg_0593"/>
<evidence type="ECO:0000256" key="1">
    <source>
        <dbReference type="SAM" id="Phobius"/>
    </source>
</evidence>
<feature type="transmembrane region" description="Helical" evidence="1">
    <location>
        <begin position="73"/>
        <end position="92"/>
    </location>
</feature>
<dbReference type="RefSeq" id="WP_012615898.1">
    <property type="nucleotide sequence ID" value="NC_011831.1"/>
</dbReference>
<sequence>MYALHPATVHIPIGLLLASSLFTLIALRTGQKQWEQSAYHCLIFGLIGAVVAIASGLFDAARQVFGRPTDDPVLLWTNGHAAASLIATLCYGRSWLIRRRQPDIVYHLTRRQSYLSWHIAGSLFLIVGGWLGGRLVFGFDLGR</sequence>
<proteinExistence type="predicted"/>
<dbReference type="STRING" id="326427.Cagg_0593"/>
<gene>
    <name evidence="3" type="ordered locus">Cagg_0593</name>
</gene>
<dbReference type="Proteomes" id="UP000002508">
    <property type="component" value="Chromosome"/>
</dbReference>
<evidence type="ECO:0000259" key="2">
    <source>
        <dbReference type="Pfam" id="PF09990"/>
    </source>
</evidence>
<evidence type="ECO:0000313" key="4">
    <source>
        <dbReference type="Proteomes" id="UP000002508"/>
    </source>
</evidence>
<evidence type="ECO:0000313" key="3">
    <source>
        <dbReference type="EMBL" id="ACL23532.1"/>
    </source>
</evidence>
<dbReference type="InterPro" id="IPR019251">
    <property type="entry name" value="DUF2231_TM"/>
</dbReference>
<organism evidence="3 4">
    <name type="scientific">Chloroflexus aggregans (strain MD-66 / DSM 9485)</name>
    <dbReference type="NCBI Taxonomy" id="326427"/>
    <lineage>
        <taxon>Bacteria</taxon>
        <taxon>Bacillati</taxon>
        <taxon>Chloroflexota</taxon>
        <taxon>Chloroflexia</taxon>
        <taxon>Chloroflexales</taxon>
        <taxon>Chloroflexineae</taxon>
        <taxon>Chloroflexaceae</taxon>
        <taxon>Chloroflexus</taxon>
    </lineage>
</organism>
<accession>B8G4C6</accession>